<evidence type="ECO:0000313" key="1">
    <source>
        <dbReference type="EMBL" id="GAB1224392.1"/>
    </source>
</evidence>
<protein>
    <submittedName>
        <fullName evidence="1">Uncharacterized protein</fullName>
    </submittedName>
</protein>
<dbReference type="Proteomes" id="UP001628156">
    <property type="component" value="Unassembled WGS sequence"/>
</dbReference>
<sequence>MNRILKMNNNERSSLETNKQELKEIILREIKIRTKLLQSNQRYNGMKCEGYCSVLIGDEVPGKFTVSTFPPPIEDEFFSIENLLKIIERFEEDVEIINAVMYCIAIMVLEITNRSKFKRSNGIEIIKKIIRRYEYNLTVLRCCCSILANVGPYIIDLESIKEIEILIKIHPYDQFIQTALCATYANYARINPRIIVENGIIEKMKPMLCEINNTDLQYSVLAAYSNISRNCTIGQKKCIENKIHEIIINKLVNEKCTTQYWRVSCNTLGCLAINGLGYESNEVVKYAQRKGLIDKIIEILHIIEHKEIQDKRFERMYGCLAKFALVQPIRRIPKLIWICYQQCLKKELLPNPLNEIFHNDSFKCHICKKICDPMMIRSIKFQEKLILMSYCSIKCWKKRHEN</sequence>
<dbReference type="InterPro" id="IPR016024">
    <property type="entry name" value="ARM-type_fold"/>
</dbReference>
<dbReference type="EMBL" id="BAAFRS010000198">
    <property type="protein sequence ID" value="GAB1224392.1"/>
    <property type="molecule type" value="Genomic_DNA"/>
</dbReference>
<accession>A0ABQ0DNL7</accession>
<evidence type="ECO:0000313" key="2">
    <source>
        <dbReference type="Proteomes" id="UP001628156"/>
    </source>
</evidence>
<keyword evidence="2" id="KW-1185">Reference proteome</keyword>
<organism evidence="1 2">
    <name type="scientific">Entamoeba nuttalli</name>
    <dbReference type="NCBI Taxonomy" id="412467"/>
    <lineage>
        <taxon>Eukaryota</taxon>
        <taxon>Amoebozoa</taxon>
        <taxon>Evosea</taxon>
        <taxon>Archamoebae</taxon>
        <taxon>Mastigamoebida</taxon>
        <taxon>Entamoebidae</taxon>
        <taxon>Entamoeba</taxon>
    </lineage>
</organism>
<comment type="caution">
    <text evidence="1">The sequence shown here is derived from an EMBL/GenBank/DDBJ whole genome shotgun (WGS) entry which is preliminary data.</text>
</comment>
<reference evidence="1 2" key="1">
    <citation type="journal article" date="2019" name="PLoS Negl. Trop. Dis.">
        <title>Whole genome sequencing of Entamoeba nuttalli reveals mammalian host-related molecular signatures and a novel octapeptide-repeat surface protein.</title>
        <authorList>
            <person name="Tanaka M."/>
            <person name="Makiuchi T."/>
            <person name="Komiyama T."/>
            <person name="Shiina T."/>
            <person name="Osaki K."/>
            <person name="Tachibana H."/>
        </authorList>
    </citation>
    <scope>NUCLEOTIDE SEQUENCE [LARGE SCALE GENOMIC DNA]</scope>
    <source>
        <strain evidence="1 2">P19-061405</strain>
    </source>
</reference>
<dbReference type="Gene3D" id="1.25.10.10">
    <property type="entry name" value="Leucine-rich Repeat Variant"/>
    <property type="match status" value="1"/>
</dbReference>
<dbReference type="SUPFAM" id="SSF48371">
    <property type="entry name" value="ARM repeat"/>
    <property type="match status" value="1"/>
</dbReference>
<gene>
    <name evidence="1" type="ORF">ENUP19_0198G0011</name>
</gene>
<name>A0ABQ0DNL7_9EUKA</name>
<dbReference type="InterPro" id="IPR011989">
    <property type="entry name" value="ARM-like"/>
</dbReference>
<proteinExistence type="predicted"/>